<organism evidence="1 2">
    <name type="scientific">Aureispira anguillae</name>
    <dbReference type="NCBI Taxonomy" id="2864201"/>
    <lineage>
        <taxon>Bacteria</taxon>
        <taxon>Pseudomonadati</taxon>
        <taxon>Bacteroidota</taxon>
        <taxon>Saprospiria</taxon>
        <taxon>Saprospirales</taxon>
        <taxon>Saprospiraceae</taxon>
        <taxon>Aureispira</taxon>
    </lineage>
</organism>
<keyword evidence="2" id="KW-1185">Reference proteome</keyword>
<dbReference type="Proteomes" id="UP001060919">
    <property type="component" value="Chromosome"/>
</dbReference>
<dbReference type="AlphaFoldDB" id="A0A915YJ86"/>
<evidence type="ECO:0000313" key="2">
    <source>
        <dbReference type="Proteomes" id="UP001060919"/>
    </source>
</evidence>
<accession>A0A915YJ86</accession>
<reference evidence="1" key="1">
    <citation type="submission" date="2022-09" db="EMBL/GenBank/DDBJ databases">
        <title>Aureispira anguillicida sp. nov., isolated from Leptocephalus of Japanese eel Anguilla japonica.</title>
        <authorList>
            <person name="Yuasa K."/>
            <person name="Mekata T."/>
            <person name="Ikunari K."/>
        </authorList>
    </citation>
    <scope>NUCLEOTIDE SEQUENCE</scope>
    <source>
        <strain evidence="1">EL160426</strain>
    </source>
</reference>
<evidence type="ECO:0000313" key="1">
    <source>
        <dbReference type="EMBL" id="BDS14070.1"/>
    </source>
</evidence>
<name>A0A915YJ86_9BACT</name>
<gene>
    <name evidence="1" type="ORF">AsAng_0048360</name>
</gene>
<dbReference type="RefSeq" id="WP_264789306.1">
    <property type="nucleotide sequence ID" value="NZ_AP026867.1"/>
</dbReference>
<sequence length="228" mass="25879">MSTIIDQAKNAINVWNDTRNNSTAVSNYFNQGAYFEISIEDFEAWNSNNPTEIHAYMGLEIPPGAPNFALHLFSVDNITDQKPVESHQAEYLEKLKKSIYQRAILPNVHFNMSLGNADEIEPLDALQASTQWTLHKDLWLSQQTDLVQTFIIPFSDLKKLFLVRGAESVVVLPALKEIDNMPNVFQIDLMLWGHTSEGIIGRYPKDFIKPAPPFSNPSHFQLLDYALS</sequence>
<protein>
    <submittedName>
        <fullName evidence="1">Uncharacterized protein</fullName>
    </submittedName>
</protein>
<dbReference type="KEGG" id="aup:AsAng_0048360"/>
<proteinExistence type="predicted"/>
<dbReference type="EMBL" id="AP026867">
    <property type="protein sequence ID" value="BDS14070.1"/>
    <property type="molecule type" value="Genomic_DNA"/>
</dbReference>